<dbReference type="EMBL" id="KV784379">
    <property type="protein sequence ID" value="OEU08694.1"/>
    <property type="molecule type" value="Genomic_DNA"/>
</dbReference>
<dbReference type="Pfam" id="PF09996">
    <property type="entry name" value="DUF2237"/>
    <property type="match status" value="1"/>
</dbReference>
<evidence type="ECO:0008006" key="3">
    <source>
        <dbReference type="Google" id="ProtNLM"/>
    </source>
</evidence>
<reference evidence="1 2" key="1">
    <citation type="submission" date="2016-09" db="EMBL/GenBank/DDBJ databases">
        <title>Extensive genetic diversity and differential bi-allelic expression allows diatom success in the polar Southern Ocean.</title>
        <authorList>
            <consortium name="DOE Joint Genome Institute"/>
            <person name="Mock T."/>
            <person name="Otillar R.P."/>
            <person name="Strauss J."/>
            <person name="Dupont C."/>
            <person name="Frickenhaus S."/>
            <person name="Maumus F."/>
            <person name="Mcmullan M."/>
            <person name="Sanges R."/>
            <person name="Schmutz J."/>
            <person name="Toseland A."/>
            <person name="Valas R."/>
            <person name="Veluchamy A."/>
            <person name="Ward B.J."/>
            <person name="Allen A."/>
            <person name="Barry K."/>
            <person name="Falciatore A."/>
            <person name="Ferrante M."/>
            <person name="Fortunato A.E."/>
            <person name="Gloeckner G."/>
            <person name="Gruber A."/>
            <person name="Hipkin R."/>
            <person name="Janech M."/>
            <person name="Kroth P."/>
            <person name="Leese F."/>
            <person name="Lindquist E."/>
            <person name="Lyon B.R."/>
            <person name="Martin J."/>
            <person name="Mayer C."/>
            <person name="Parker M."/>
            <person name="Quesneville H."/>
            <person name="Raymond J."/>
            <person name="Uhlig C."/>
            <person name="Valentin K.U."/>
            <person name="Worden A.Z."/>
            <person name="Armbrust E.V."/>
            <person name="Bowler C."/>
            <person name="Green B."/>
            <person name="Moulton V."/>
            <person name="Van Oosterhout C."/>
            <person name="Grigoriev I."/>
        </authorList>
    </citation>
    <scope>NUCLEOTIDE SEQUENCE [LARGE SCALE GENOMIC DNA]</scope>
    <source>
        <strain evidence="1 2">CCMP1102</strain>
    </source>
</reference>
<dbReference type="AlphaFoldDB" id="A0A1E7ESC3"/>
<gene>
    <name evidence="1" type="ORF">FRACYDRAFT_164313</name>
</gene>
<dbReference type="PANTHER" id="PTHR37466:SF1">
    <property type="entry name" value="SLR1628 PROTEIN"/>
    <property type="match status" value="1"/>
</dbReference>
<evidence type="ECO:0000313" key="2">
    <source>
        <dbReference type="Proteomes" id="UP000095751"/>
    </source>
</evidence>
<dbReference type="KEGG" id="fcy:FRACYDRAFT_164313"/>
<dbReference type="PANTHER" id="PTHR37466">
    <property type="entry name" value="SLR1628 PROTEIN"/>
    <property type="match status" value="1"/>
</dbReference>
<dbReference type="OrthoDB" id="1517790at2759"/>
<proteinExistence type="predicted"/>
<dbReference type="InParanoid" id="A0A1E7ESC3"/>
<feature type="non-terminal residue" evidence="1">
    <location>
        <position position="124"/>
    </location>
</feature>
<dbReference type="Gene3D" id="3.30.56.110">
    <property type="entry name" value="Protein of unknown function DUF2237"/>
    <property type="match status" value="1"/>
</dbReference>
<dbReference type="Proteomes" id="UP000095751">
    <property type="component" value="Unassembled WGS sequence"/>
</dbReference>
<sequence length="124" mass="13854">NVLGTEMECCCSNVRGTGIGTGFYRNGYCSTGSQDIGRHTVCVQVTNEFLEFSKSVGNDLSTAIPEYNFPGLQDGDCWCLCAQRWTQALQFDAAPKIYLRSTHERTLDYVNFKILRSYALDGDE</sequence>
<organism evidence="1 2">
    <name type="scientific">Fragilariopsis cylindrus CCMP1102</name>
    <dbReference type="NCBI Taxonomy" id="635003"/>
    <lineage>
        <taxon>Eukaryota</taxon>
        <taxon>Sar</taxon>
        <taxon>Stramenopiles</taxon>
        <taxon>Ochrophyta</taxon>
        <taxon>Bacillariophyta</taxon>
        <taxon>Bacillariophyceae</taxon>
        <taxon>Bacillariophycidae</taxon>
        <taxon>Bacillariales</taxon>
        <taxon>Bacillariaceae</taxon>
        <taxon>Fragilariopsis</taxon>
    </lineage>
</organism>
<accession>A0A1E7ESC3</accession>
<dbReference type="InterPro" id="IPR018714">
    <property type="entry name" value="DUF2237"/>
</dbReference>
<keyword evidence="2" id="KW-1185">Reference proteome</keyword>
<feature type="non-terminal residue" evidence="1">
    <location>
        <position position="1"/>
    </location>
</feature>
<protein>
    <recommendedName>
        <fullName evidence="3">DUF2237 domain-containing protein</fullName>
    </recommendedName>
</protein>
<name>A0A1E7ESC3_9STRA</name>
<evidence type="ECO:0000313" key="1">
    <source>
        <dbReference type="EMBL" id="OEU08694.1"/>
    </source>
</evidence>